<dbReference type="GO" id="GO:0005739">
    <property type="term" value="C:mitochondrion"/>
    <property type="evidence" value="ECO:0007669"/>
    <property type="project" value="TreeGrafter"/>
</dbReference>
<comment type="pathway">
    <text evidence="1">Cofactor biosynthesis; tetrahydrofolate biosynthesis; 5,6,7,8-tetrahydrofolate from 7,8-dihydrofolate: step 1/1.</text>
</comment>
<dbReference type="InterPro" id="IPR017925">
    <property type="entry name" value="DHFR_CS"/>
</dbReference>
<evidence type="ECO:0000259" key="8">
    <source>
        <dbReference type="PROSITE" id="PS51330"/>
    </source>
</evidence>
<dbReference type="InterPro" id="IPR024072">
    <property type="entry name" value="DHFR-like_dom_sf"/>
</dbReference>
<comment type="similarity">
    <text evidence="7">Belongs to the dihydrofolate reductase family.</text>
</comment>
<dbReference type="SUPFAM" id="SSF53597">
    <property type="entry name" value="Dihydrofolate reductase-like"/>
    <property type="match status" value="1"/>
</dbReference>
<dbReference type="UniPathway" id="UPA00077">
    <property type="reaction ID" value="UER00158"/>
</dbReference>
<evidence type="ECO:0000256" key="1">
    <source>
        <dbReference type="ARBA" id="ARBA00004903"/>
    </source>
</evidence>
<dbReference type="FunCoup" id="A0A3Q0KTT7">
    <property type="interactions" value="398"/>
</dbReference>
<protein>
    <recommendedName>
        <fullName evidence="2">dihydrofolate reductase</fullName>
        <ecNumber evidence="2">1.5.1.3</ecNumber>
    </recommendedName>
</protein>
<evidence type="ECO:0000256" key="2">
    <source>
        <dbReference type="ARBA" id="ARBA00012856"/>
    </source>
</evidence>
<accession>A0A3Q0KTT7</accession>
<feature type="domain" description="DHFR" evidence="8">
    <location>
        <begin position="2"/>
        <end position="190"/>
    </location>
</feature>
<name>A0A3Q0KTT7_SCHMA</name>
<keyword evidence="4" id="KW-0521">NADP</keyword>
<keyword evidence="5" id="KW-0560">Oxidoreductase</keyword>
<dbReference type="GO" id="GO:0046452">
    <property type="term" value="P:dihydrofolate metabolic process"/>
    <property type="evidence" value="ECO:0007669"/>
    <property type="project" value="TreeGrafter"/>
</dbReference>
<dbReference type="InParanoid" id="A0A3Q0KTT7"/>
<dbReference type="CDD" id="cd00209">
    <property type="entry name" value="DHFR"/>
    <property type="match status" value="1"/>
</dbReference>
<dbReference type="EC" id="1.5.1.3" evidence="2"/>
<dbReference type="PROSITE" id="PS00075">
    <property type="entry name" value="DHFR_1"/>
    <property type="match status" value="1"/>
</dbReference>
<dbReference type="Pfam" id="PF00186">
    <property type="entry name" value="DHFR_1"/>
    <property type="match status" value="2"/>
</dbReference>
<evidence type="ECO:0000256" key="3">
    <source>
        <dbReference type="ARBA" id="ARBA00022563"/>
    </source>
</evidence>
<dbReference type="Proteomes" id="UP000008854">
    <property type="component" value="Unassembled WGS sequence"/>
</dbReference>
<dbReference type="GO" id="GO:0046655">
    <property type="term" value="P:folic acid metabolic process"/>
    <property type="evidence" value="ECO:0007669"/>
    <property type="project" value="TreeGrafter"/>
</dbReference>
<keyword evidence="3" id="KW-0554">One-carbon metabolism</keyword>
<reference evidence="9" key="1">
    <citation type="journal article" date="2012" name="PLoS Negl. Trop. Dis.">
        <title>A systematically improved high quality genome and transcriptome of the human blood fluke Schistosoma mansoni.</title>
        <authorList>
            <person name="Protasio A.V."/>
            <person name="Tsai I.J."/>
            <person name="Babbage A."/>
            <person name="Nichol S."/>
            <person name="Hunt M."/>
            <person name="Aslett M.A."/>
            <person name="De Silva N."/>
            <person name="Velarde G.S."/>
            <person name="Anderson T.J."/>
            <person name="Clark R.C."/>
            <person name="Davidson C."/>
            <person name="Dillon G.P."/>
            <person name="Holroyd N.E."/>
            <person name="LoVerde P.T."/>
            <person name="Lloyd C."/>
            <person name="McQuillan J."/>
            <person name="Oliveira G."/>
            <person name="Otto T.D."/>
            <person name="Parker-Manuel S.J."/>
            <person name="Quail M.A."/>
            <person name="Wilson R.A."/>
            <person name="Zerlotini A."/>
            <person name="Dunne D.W."/>
            <person name="Berriman M."/>
        </authorList>
    </citation>
    <scope>NUCLEOTIDE SEQUENCE [LARGE SCALE GENOMIC DNA]</scope>
    <source>
        <strain evidence="9">Puerto Rican</strain>
    </source>
</reference>
<evidence type="ECO:0000256" key="7">
    <source>
        <dbReference type="RuleBase" id="RU004474"/>
    </source>
</evidence>
<dbReference type="PANTHER" id="PTHR48069">
    <property type="entry name" value="DIHYDROFOLATE REDUCTASE"/>
    <property type="match status" value="1"/>
</dbReference>
<dbReference type="GO" id="GO:0006730">
    <property type="term" value="P:one-carbon metabolic process"/>
    <property type="evidence" value="ECO:0007669"/>
    <property type="project" value="UniProtKB-KW"/>
</dbReference>
<dbReference type="InterPro" id="IPR012259">
    <property type="entry name" value="DHFR"/>
</dbReference>
<dbReference type="PANTHER" id="PTHR48069:SF3">
    <property type="entry name" value="DIHYDROFOLATE REDUCTASE"/>
    <property type="match status" value="1"/>
</dbReference>
<evidence type="ECO:0000313" key="10">
    <source>
        <dbReference type="WBParaSite" id="Smp_175230.1"/>
    </source>
</evidence>
<evidence type="ECO:0000256" key="5">
    <source>
        <dbReference type="ARBA" id="ARBA00023002"/>
    </source>
</evidence>
<dbReference type="Gene3D" id="3.40.430.10">
    <property type="entry name" value="Dihydrofolate Reductase, subunit A"/>
    <property type="match status" value="1"/>
</dbReference>
<evidence type="ECO:0000313" key="9">
    <source>
        <dbReference type="Proteomes" id="UP000008854"/>
    </source>
</evidence>
<reference evidence="10" key="2">
    <citation type="submission" date="2018-12" db="UniProtKB">
        <authorList>
            <consortium name="WormBaseParasite"/>
        </authorList>
    </citation>
    <scope>IDENTIFICATION</scope>
    <source>
        <strain evidence="10">Puerto Rican</strain>
    </source>
</reference>
<comment type="catalytic activity">
    <reaction evidence="6">
        <text>(6S)-5,6,7,8-tetrahydrofolate + NADP(+) = 7,8-dihydrofolate + NADPH + H(+)</text>
        <dbReference type="Rhea" id="RHEA:15009"/>
        <dbReference type="ChEBI" id="CHEBI:15378"/>
        <dbReference type="ChEBI" id="CHEBI:57451"/>
        <dbReference type="ChEBI" id="CHEBI:57453"/>
        <dbReference type="ChEBI" id="CHEBI:57783"/>
        <dbReference type="ChEBI" id="CHEBI:58349"/>
        <dbReference type="EC" id="1.5.1.3"/>
    </reaction>
</comment>
<organism evidence="9 10">
    <name type="scientific">Schistosoma mansoni</name>
    <name type="common">Blood fluke</name>
    <dbReference type="NCBI Taxonomy" id="6183"/>
    <lineage>
        <taxon>Eukaryota</taxon>
        <taxon>Metazoa</taxon>
        <taxon>Spiralia</taxon>
        <taxon>Lophotrochozoa</taxon>
        <taxon>Platyhelminthes</taxon>
        <taxon>Trematoda</taxon>
        <taxon>Digenea</taxon>
        <taxon>Strigeidida</taxon>
        <taxon>Schistosomatoidea</taxon>
        <taxon>Schistosomatidae</taxon>
        <taxon>Schistosoma</taxon>
    </lineage>
</organism>
<keyword evidence="9" id="KW-1185">Reference proteome</keyword>
<dbReference type="PRINTS" id="PR00070">
    <property type="entry name" value="DHFR"/>
</dbReference>
<dbReference type="GO" id="GO:0050661">
    <property type="term" value="F:NADP binding"/>
    <property type="evidence" value="ECO:0007669"/>
    <property type="project" value="InterPro"/>
</dbReference>
<dbReference type="GO" id="GO:0004146">
    <property type="term" value="F:dihydrofolate reductase activity"/>
    <property type="evidence" value="ECO:0007669"/>
    <property type="project" value="UniProtKB-EC"/>
</dbReference>
<dbReference type="WBParaSite" id="Smp_175230.1">
    <property type="protein sequence ID" value="Smp_175230.1"/>
    <property type="gene ID" value="Smp_175230"/>
</dbReference>
<sequence length="196" mass="22222">MRLNVVVAVSENWGIGKGGGLPWKIKKDMEFFKTVTTKAHPGKVFSLKINPGLKNAVVMGRVTWESIPESFKPLKDRINIVVSSTLSHAPSFVQIVPSFNAAIDLLYNEEFSSIVDEVFIIGGYRLYKEALKQSIYPVRIYCTHILSEVDCDTYFPKVDWDKLKKVDLPDIPADTFTENGFTFKFCVYDVPSEQFI</sequence>
<evidence type="ECO:0000256" key="6">
    <source>
        <dbReference type="ARBA" id="ARBA00048873"/>
    </source>
</evidence>
<dbReference type="PROSITE" id="PS51330">
    <property type="entry name" value="DHFR_2"/>
    <property type="match status" value="1"/>
</dbReference>
<dbReference type="InterPro" id="IPR001796">
    <property type="entry name" value="DHFR_dom"/>
</dbReference>
<evidence type="ECO:0000256" key="4">
    <source>
        <dbReference type="ARBA" id="ARBA00022857"/>
    </source>
</evidence>
<proteinExistence type="inferred from homology"/>
<dbReference type="AlphaFoldDB" id="A0A3Q0KTT7"/>
<dbReference type="GO" id="GO:0046654">
    <property type="term" value="P:tetrahydrofolate biosynthetic process"/>
    <property type="evidence" value="ECO:0007669"/>
    <property type="project" value="UniProtKB-UniPathway"/>
</dbReference>
<dbReference type="STRING" id="6183.A0A3Q0KTT7"/>